<evidence type="ECO:0000256" key="7">
    <source>
        <dbReference type="ARBA" id="ARBA00022992"/>
    </source>
</evidence>
<keyword evidence="12" id="KW-1185">Reference proteome</keyword>
<sequence>MRHKSCPLLRRTSRTLEHTKDMKHSLTIPVLSTSLRPLCRSLRGRDKDPTYSLKAFCNFLCTETQWKSTIKAQILPLLTKHDLQPDTILFNTDEMPSLYVVISGTIVTSENQVYSRGTLLGQESWLFQEKSKYTATSESSATVYMLPWDSYEKLIALATRESLLWQAMALNRLISADAAWAHVSRNALWKHRQSSVDTNEYSVYMLLFGSFLSSNIRIDTSSIIVTSHLEPIGPCAWIQLTRNDVDIFLGHDTALGYLSSHDLKTQYSPESFQVIETIGFGSFGKVYLTKHEPSGQLVALKTIPKINLPSVKLALQVIREREALKAVQHPFIARYIASFQDEENLYIATEFIQGGELWHRIYGNRDSRLDESTVAFYGANIALALRAMHKQNILYRDLKLENILLDRRGYLKLIDMGFAKDIGPLQNSNEGIGGDTRTRTLCGTPEYMAPEVIAGKGYGALGAVLYELATGISLYARPDNNQTRIMTRIAASRIQGHPLHPAFHSLSSNFRLFILGLLECDPSKRLGCTKEGFDTILNHPLYATMNWKALEAQELEPPYIPSVQGPQDTQHFHFEEFMDDYDDVYDCGDINFSRIDAVLKDF</sequence>
<dbReference type="Pfam" id="PF00069">
    <property type="entry name" value="Pkinase"/>
    <property type="match status" value="1"/>
</dbReference>
<keyword evidence="4 8" id="KW-0547">Nucleotide-binding</keyword>
<evidence type="ECO:0000313" key="12">
    <source>
        <dbReference type="Proteomes" id="UP000243217"/>
    </source>
</evidence>
<dbReference type="OrthoDB" id="60799at2759"/>
<dbReference type="InterPro" id="IPR000961">
    <property type="entry name" value="AGC-kinase_C"/>
</dbReference>
<evidence type="ECO:0000256" key="2">
    <source>
        <dbReference type="ARBA" id="ARBA00022535"/>
    </source>
</evidence>
<dbReference type="PROSITE" id="PS00107">
    <property type="entry name" value="PROTEIN_KINASE_ATP"/>
    <property type="match status" value="1"/>
</dbReference>
<dbReference type="AlphaFoldDB" id="A0A1W0AA06"/>
<dbReference type="Gene3D" id="3.30.200.20">
    <property type="entry name" value="Phosphorylase Kinase, domain 1"/>
    <property type="match status" value="1"/>
</dbReference>
<dbReference type="EMBL" id="JNBS01000284">
    <property type="protein sequence ID" value="OQS07038.1"/>
    <property type="molecule type" value="Genomic_DNA"/>
</dbReference>
<dbReference type="InterPro" id="IPR000719">
    <property type="entry name" value="Prot_kinase_dom"/>
</dbReference>
<feature type="domain" description="AGC-kinase C-terminal" evidence="10">
    <location>
        <begin position="543"/>
        <end position="602"/>
    </location>
</feature>
<evidence type="ECO:0000313" key="11">
    <source>
        <dbReference type="EMBL" id="OQS07038.1"/>
    </source>
</evidence>
<comment type="caution">
    <text evidence="11">The sequence shown here is derived from an EMBL/GenBank/DDBJ whole genome shotgun (WGS) entry which is preliminary data.</text>
</comment>
<dbReference type="GO" id="GO:0005524">
    <property type="term" value="F:ATP binding"/>
    <property type="evidence" value="ECO:0007669"/>
    <property type="project" value="UniProtKB-UniRule"/>
</dbReference>
<dbReference type="GO" id="GO:0004691">
    <property type="term" value="F:cAMP-dependent protein kinase activity"/>
    <property type="evidence" value="ECO:0007669"/>
    <property type="project" value="TreeGrafter"/>
</dbReference>
<dbReference type="PANTHER" id="PTHR24353">
    <property type="entry name" value="CYCLIC NUCLEOTIDE-DEPENDENT PROTEIN KINASE"/>
    <property type="match status" value="1"/>
</dbReference>
<dbReference type="PANTHER" id="PTHR24353:SF143">
    <property type="entry name" value="PROTEIN KINASE DOMAIN-CONTAINING PROTEIN"/>
    <property type="match status" value="1"/>
</dbReference>
<evidence type="ECO:0000259" key="9">
    <source>
        <dbReference type="PROSITE" id="PS50011"/>
    </source>
</evidence>
<gene>
    <name evidence="11" type="ORF">THRCLA_00952</name>
</gene>
<dbReference type="SUPFAM" id="SSF51206">
    <property type="entry name" value="cAMP-binding domain-like"/>
    <property type="match status" value="1"/>
</dbReference>
<accession>A0A1W0AA06</accession>
<keyword evidence="5 11" id="KW-0418">Kinase</keyword>
<dbReference type="SMART" id="SM00133">
    <property type="entry name" value="S_TK_X"/>
    <property type="match status" value="1"/>
</dbReference>
<name>A0A1W0AA06_9STRA</name>
<dbReference type="PROSITE" id="PS00108">
    <property type="entry name" value="PROTEIN_KINASE_ST"/>
    <property type="match status" value="1"/>
</dbReference>
<evidence type="ECO:0000259" key="10">
    <source>
        <dbReference type="PROSITE" id="PS51285"/>
    </source>
</evidence>
<keyword evidence="3" id="KW-0808">Transferase</keyword>
<dbReference type="SUPFAM" id="SSF56112">
    <property type="entry name" value="Protein kinase-like (PK-like)"/>
    <property type="match status" value="1"/>
</dbReference>
<keyword evidence="2" id="KW-0140">cGMP</keyword>
<dbReference type="Proteomes" id="UP000243217">
    <property type="component" value="Unassembled WGS sequence"/>
</dbReference>
<evidence type="ECO:0000256" key="6">
    <source>
        <dbReference type="ARBA" id="ARBA00022840"/>
    </source>
</evidence>
<dbReference type="STRING" id="74557.A0A1W0AA06"/>
<evidence type="ECO:0000256" key="3">
    <source>
        <dbReference type="ARBA" id="ARBA00022679"/>
    </source>
</evidence>
<evidence type="ECO:0000256" key="8">
    <source>
        <dbReference type="PROSITE-ProRule" id="PRU10141"/>
    </source>
</evidence>
<feature type="binding site" evidence="8">
    <location>
        <position position="301"/>
    </location>
    <ligand>
        <name>ATP</name>
        <dbReference type="ChEBI" id="CHEBI:30616"/>
    </ligand>
</feature>
<dbReference type="GO" id="GO:0005952">
    <property type="term" value="C:cAMP-dependent protein kinase complex"/>
    <property type="evidence" value="ECO:0007669"/>
    <property type="project" value="TreeGrafter"/>
</dbReference>
<protein>
    <submittedName>
        <fullName evidence="11">cAMP-dependent protein kinase catalytic subunit alpha-like isoform 1</fullName>
    </submittedName>
</protein>
<keyword evidence="6 8" id="KW-0067">ATP-binding</keyword>
<evidence type="ECO:0000256" key="1">
    <source>
        <dbReference type="ARBA" id="ARBA00022527"/>
    </source>
</evidence>
<dbReference type="InterPro" id="IPR014710">
    <property type="entry name" value="RmlC-like_jellyroll"/>
</dbReference>
<dbReference type="PROSITE" id="PS51285">
    <property type="entry name" value="AGC_KINASE_CTER"/>
    <property type="match status" value="1"/>
</dbReference>
<reference evidence="11 12" key="1">
    <citation type="journal article" date="2014" name="Genome Biol. Evol.">
        <title>The secreted proteins of Achlya hypogyna and Thraustotheca clavata identify the ancestral oomycete secretome and reveal gene acquisitions by horizontal gene transfer.</title>
        <authorList>
            <person name="Misner I."/>
            <person name="Blouin N."/>
            <person name="Leonard G."/>
            <person name="Richards T.A."/>
            <person name="Lane C.E."/>
        </authorList>
    </citation>
    <scope>NUCLEOTIDE SEQUENCE [LARGE SCALE GENOMIC DNA]</scope>
    <source>
        <strain evidence="11 12">ATCC 34112</strain>
    </source>
</reference>
<feature type="domain" description="Protein kinase" evidence="9">
    <location>
        <begin position="272"/>
        <end position="542"/>
    </location>
</feature>
<dbReference type="InterPro" id="IPR011009">
    <property type="entry name" value="Kinase-like_dom_sf"/>
</dbReference>
<evidence type="ECO:0000256" key="4">
    <source>
        <dbReference type="ARBA" id="ARBA00022741"/>
    </source>
</evidence>
<dbReference type="GO" id="GO:0030553">
    <property type="term" value="F:cGMP binding"/>
    <property type="evidence" value="ECO:0007669"/>
    <property type="project" value="UniProtKB-KW"/>
</dbReference>
<evidence type="ECO:0000256" key="5">
    <source>
        <dbReference type="ARBA" id="ARBA00022777"/>
    </source>
</evidence>
<dbReference type="Gene3D" id="1.10.510.10">
    <property type="entry name" value="Transferase(Phosphotransferase) domain 1"/>
    <property type="match status" value="1"/>
</dbReference>
<keyword evidence="1" id="KW-0723">Serine/threonine-protein kinase</keyword>
<dbReference type="InterPro" id="IPR008271">
    <property type="entry name" value="Ser/Thr_kinase_AS"/>
</dbReference>
<proteinExistence type="predicted"/>
<organism evidence="11 12">
    <name type="scientific">Thraustotheca clavata</name>
    <dbReference type="NCBI Taxonomy" id="74557"/>
    <lineage>
        <taxon>Eukaryota</taxon>
        <taxon>Sar</taxon>
        <taxon>Stramenopiles</taxon>
        <taxon>Oomycota</taxon>
        <taxon>Saprolegniomycetes</taxon>
        <taxon>Saprolegniales</taxon>
        <taxon>Achlyaceae</taxon>
        <taxon>Thraustotheca</taxon>
    </lineage>
</organism>
<dbReference type="PROSITE" id="PS50011">
    <property type="entry name" value="PROTEIN_KINASE_DOM"/>
    <property type="match status" value="1"/>
</dbReference>
<dbReference type="Gene3D" id="2.60.120.10">
    <property type="entry name" value="Jelly Rolls"/>
    <property type="match status" value="1"/>
</dbReference>
<dbReference type="SMART" id="SM00220">
    <property type="entry name" value="S_TKc"/>
    <property type="match status" value="1"/>
</dbReference>
<dbReference type="InterPro" id="IPR018490">
    <property type="entry name" value="cNMP-bd_dom_sf"/>
</dbReference>
<dbReference type="InterPro" id="IPR017441">
    <property type="entry name" value="Protein_kinase_ATP_BS"/>
</dbReference>
<keyword evidence="7" id="KW-0142">cGMP-binding</keyword>